<feature type="transmembrane region" description="Helical" evidence="1">
    <location>
        <begin position="223"/>
        <end position="241"/>
    </location>
</feature>
<protein>
    <submittedName>
        <fullName evidence="2">Uncharacterized protein</fullName>
    </submittedName>
</protein>
<evidence type="ECO:0000256" key="1">
    <source>
        <dbReference type="SAM" id="Phobius"/>
    </source>
</evidence>
<reference evidence="2" key="2">
    <citation type="journal article" date="2023" name="Proc. Natl. Acad. Sci. U.S.A.">
        <title>A global phylogenomic analysis of the shiitake genus Lentinula.</title>
        <authorList>
            <person name="Sierra-Patev S."/>
            <person name="Min B."/>
            <person name="Naranjo-Ortiz M."/>
            <person name="Looney B."/>
            <person name="Konkel Z."/>
            <person name="Slot J.C."/>
            <person name="Sakamoto Y."/>
            <person name="Steenwyk J.L."/>
            <person name="Rokas A."/>
            <person name="Carro J."/>
            <person name="Camarero S."/>
            <person name="Ferreira P."/>
            <person name="Molpeceres G."/>
            <person name="Ruiz-Duenas F.J."/>
            <person name="Serrano A."/>
            <person name="Henrissat B."/>
            <person name="Drula E."/>
            <person name="Hughes K.W."/>
            <person name="Mata J.L."/>
            <person name="Ishikawa N.K."/>
            <person name="Vargas-Isla R."/>
            <person name="Ushijima S."/>
            <person name="Smith C.A."/>
            <person name="Donoghue J."/>
            <person name="Ahrendt S."/>
            <person name="Andreopoulos W."/>
            <person name="He G."/>
            <person name="LaButti K."/>
            <person name="Lipzen A."/>
            <person name="Ng V."/>
            <person name="Riley R."/>
            <person name="Sandor L."/>
            <person name="Barry K."/>
            <person name="Martinez A.T."/>
            <person name="Xiao Y."/>
            <person name="Gibbons J.G."/>
            <person name="Terashima K."/>
            <person name="Grigoriev I.V."/>
            <person name="Hibbett D."/>
        </authorList>
    </citation>
    <scope>NUCLEOTIDE SEQUENCE</scope>
    <source>
        <strain evidence="2">Sp2 HRB7682 ss15</strain>
    </source>
</reference>
<name>A0A9W9A2W1_9AGAR</name>
<keyword evidence="1" id="KW-1133">Transmembrane helix</keyword>
<feature type="transmembrane region" description="Helical" evidence="1">
    <location>
        <begin position="26"/>
        <end position="48"/>
    </location>
</feature>
<dbReference type="EMBL" id="JANVFS010000026">
    <property type="protein sequence ID" value="KAJ4472770.1"/>
    <property type="molecule type" value="Genomic_DNA"/>
</dbReference>
<comment type="caution">
    <text evidence="2">The sequence shown here is derived from an EMBL/GenBank/DDBJ whole genome shotgun (WGS) entry which is preliminary data.</text>
</comment>
<proteinExistence type="predicted"/>
<feature type="transmembrane region" description="Helical" evidence="1">
    <location>
        <begin position="60"/>
        <end position="78"/>
    </location>
</feature>
<feature type="transmembrane region" description="Helical" evidence="1">
    <location>
        <begin position="145"/>
        <end position="169"/>
    </location>
</feature>
<organism evidence="2 3">
    <name type="scientific">Lentinula lateritia</name>
    <dbReference type="NCBI Taxonomy" id="40482"/>
    <lineage>
        <taxon>Eukaryota</taxon>
        <taxon>Fungi</taxon>
        <taxon>Dikarya</taxon>
        <taxon>Basidiomycota</taxon>
        <taxon>Agaricomycotina</taxon>
        <taxon>Agaricomycetes</taxon>
        <taxon>Agaricomycetidae</taxon>
        <taxon>Agaricales</taxon>
        <taxon>Marasmiineae</taxon>
        <taxon>Omphalotaceae</taxon>
        <taxon>Lentinula</taxon>
    </lineage>
</organism>
<evidence type="ECO:0000313" key="2">
    <source>
        <dbReference type="EMBL" id="KAJ4472770.1"/>
    </source>
</evidence>
<sequence length="285" mass="30994">MSGVVIPSNGTCGTIPGDSESPNLSFIWIFNGLQIFGFFAVAGLTLTAFFSSRIKRGTTWYNFMIGWILWCISYFALIGQQTGSCPAFGFCLFQAALVYAGPPANACATLAILLQEEHHFCGAAGAADVPQQLVAAPPVTYVTRISAVLVAIFCVTMLIYEVRTFNILYKNWFALRQLQTNMQNNVPVTMIVRISIFSFMPILALGLSVLAVLPTKGSLKENVLANLITASLSGAAALIFGTQRDLLRAMIFCRRCKYKSAPKKTYADKGVSVRVSVTVEDNDIV</sequence>
<dbReference type="Proteomes" id="UP001150238">
    <property type="component" value="Unassembled WGS sequence"/>
</dbReference>
<accession>A0A9W9A2W1</accession>
<keyword evidence="1" id="KW-0472">Membrane</keyword>
<keyword evidence="1" id="KW-0812">Transmembrane</keyword>
<feature type="transmembrane region" description="Helical" evidence="1">
    <location>
        <begin position="190"/>
        <end position="211"/>
    </location>
</feature>
<evidence type="ECO:0000313" key="3">
    <source>
        <dbReference type="Proteomes" id="UP001150238"/>
    </source>
</evidence>
<dbReference type="AlphaFoldDB" id="A0A9W9A2W1"/>
<reference evidence="2" key="1">
    <citation type="submission" date="2022-08" db="EMBL/GenBank/DDBJ databases">
        <authorList>
            <consortium name="DOE Joint Genome Institute"/>
            <person name="Min B."/>
            <person name="Riley R."/>
            <person name="Sierra-Patev S."/>
            <person name="Naranjo-Ortiz M."/>
            <person name="Looney B."/>
            <person name="Konkel Z."/>
            <person name="Slot J.C."/>
            <person name="Sakamoto Y."/>
            <person name="Steenwyk J.L."/>
            <person name="Rokas A."/>
            <person name="Carro J."/>
            <person name="Camarero S."/>
            <person name="Ferreira P."/>
            <person name="Molpeceres G."/>
            <person name="Ruiz-Duenas F.J."/>
            <person name="Serrano A."/>
            <person name="Henrissat B."/>
            <person name="Drula E."/>
            <person name="Hughes K.W."/>
            <person name="Mata J.L."/>
            <person name="Ishikawa N.K."/>
            <person name="Vargas-Isla R."/>
            <person name="Ushijima S."/>
            <person name="Smith C.A."/>
            <person name="Ahrendt S."/>
            <person name="Andreopoulos W."/>
            <person name="He G."/>
            <person name="Labutti K."/>
            <person name="Lipzen A."/>
            <person name="Ng V."/>
            <person name="Sandor L."/>
            <person name="Barry K."/>
            <person name="Martinez A.T."/>
            <person name="Xiao Y."/>
            <person name="Gibbons J.G."/>
            <person name="Terashima K."/>
            <person name="Hibbett D.S."/>
            <person name="Grigoriev I.V."/>
        </authorList>
    </citation>
    <scope>NUCLEOTIDE SEQUENCE</scope>
    <source>
        <strain evidence="2">Sp2 HRB7682 ss15</strain>
    </source>
</reference>
<gene>
    <name evidence="2" type="ORF">C8J55DRAFT_490983</name>
</gene>